<feature type="compositionally biased region" description="Basic and acidic residues" evidence="1">
    <location>
        <begin position="199"/>
        <end position="211"/>
    </location>
</feature>
<keyword evidence="2" id="KW-1133">Transmembrane helix</keyword>
<feature type="region of interest" description="Disordered" evidence="1">
    <location>
        <begin position="187"/>
        <end position="211"/>
    </location>
</feature>
<dbReference type="WBParaSite" id="jg19772">
    <property type="protein sequence ID" value="jg19772"/>
    <property type="gene ID" value="jg19772"/>
</dbReference>
<protein>
    <submittedName>
        <fullName evidence="4">Uncharacterized protein</fullName>
    </submittedName>
</protein>
<keyword evidence="3" id="KW-1185">Reference proteome</keyword>
<evidence type="ECO:0000256" key="1">
    <source>
        <dbReference type="SAM" id="MobiDB-lite"/>
    </source>
</evidence>
<evidence type="ECO:0000313" key="4">
    <source>
        <dbReference type="WBParaSite" id="jg19772"/>
    </source>
</evidence>
<evidence type="ECO:0000256" key="2">
    <source>
        <dbReference type="SAM" id="Phobius"/>
    </source>
</evidence>
<organism evidence="3 4">
    <name type="scientific">Ditylenchus dipsaci</name>
    <dbReference type="NCBI Taxonomy" id="166011"/>
    <lineage>
        <taxon>Eukaryota</taxon>
        <taxon>Metazoa</taxon>
        <taxon>Ecdysozoa</taxon>
        <taxon>Nematoda</taxon>
        <taxon>Chromadorea</taxon>
        <taxon>Rhabditida</taxon>
        <taxon>Tylenchina</taxon>
        <taxon>Tylenchomorpha</taxon>
        <taxon>Sphaerularioidea</taxon>
        <taxon>Anguinidae</taxon>
        <taxon>Anguininae</taxon>
        <taxon>Ditylenchus</taxon>
    </lineage>
</organism>
<name>A0A915DGZ3_9BILA</name>
<keyword evidence="2" id="KW-0812">Transmembrane</keyword>
<sequence length="211" mass="24011">MLFHLYQIYSGKICLASSPHPTSANSIVIACLLAICVSCGHSYTLVFNLTFNDCDRLVEAKKGTALLLDNAALLSQYFALKRVIALTERHIQKTKRFFSWVVLASITINVANFITTFLHSSMIKNVMAEEKYDYDTTVLLVLFAIQFLMPADYLFSFTMAATWSNLLIRYYQSGAFEYRQPSEEIDQIMQSSESNVPRKNQESHDSKTKKT</sequence>
<dbReference type="AlphaFoldDB" id="A0A915DGZ3"/>
<accession>A0A915DGZ3</accession>
<feature type="transmembrane region" description="Helical" evidence="2">
    <location>
        <begin position="97"/>
        <end position="118"/>
    </location>
</feature>
<evidence type="ECO:0000313" key="3">
    <source>
        <dbReference type="Proteomes" id="UP000887574"/>
    </source>
</evidence>
<feature type="compositionally biased region" description="Polar residues" evidence="1">
    <location>
        <begin position="188"/>
        <end position="198"/>
    </location>
</feature>
<proteinExistence type="predicted"/>
<reference evidence="4" key="1">
    <citation type="submission" date="2022-11" db="UniProtKB">
        <authorList>
            <consortium name="WormBaseParasite"/>
        </authorList>
    </citation>
    <scope>IDENTIFICATION</scope>
</reference>
<feature type="transmembrane region" description="Helical" evidence="2">
    <location>
        <begin position="138"/>
        <end position="163"/>
    </location>
</feature>
<feature type="transmembrane region" description="Helical" evidence="2">
    <location>
        <begin position="27"/>
        <end position="51"/>
    </location>
</feature>
<keyword evidence="2" id="KW-0472">Membrane</keyword>
<dbReference type="Proteomes" id="UP000887574">
    <property type="component" value="Unplaced"/>
</dbReference>